<dbReference type="STRING" id="511.UZ73_09075"/>
<gene>
    <name evidence="10" type="ORF">DF183_10290</name>
    <name evidence="11" type="ORF">M2J83_01565</name>
</gene>
<accession>A0A0M7F9U3</accession>
<dbReference type="OrthoDB" id="9814303at2"/>
<keyword evidence="13" id="KW-1185">Reference proteome</keyword>
<dbReference type="InterPro" id="IPR004812">
    <property type="entry name" value="Efflux_drug-R_Bcr/CmlA"/>
</dbReference>
<dbReference type="Pfam" id="PF07690">
    <property type="entry name" value="MFS_1"/>
    <property type="match status" value="1"/>
</dbReference>
<keyword evidence="8" id="KW-0997">Cell inner membrane</keyword>
<evidence type="ECO:0000256" key="2">
    <source>
        <dbReference type="ARBA" id="ARBA00006236"/>
    </source>
</evidence>
<dbReference type="InterPro" id="IPR011701">
    <property type="entry name" value="MFS"/>
</dbReference>
<comment type="subcellular location">
    <subcellularLocation>
        <location evidence="8">Cell inner membrane</location>
        <topology evidence="8">Multi-pass membrane protein</topology>
    </subcellularLocation>
    <subcellularLocation>
        <location evidence="1">Cell membrane</location>
        <topology evidence="1">Multi-pass membrane protein</topology>
    </subcellularLocation>
</comment>
<dbReference type="PANTHER" id="PTHR23502:SF132">
    <property type="entry name" value="POLYAMINE TRANSPORTER 2-RELATED"/>
    <property type="match status" value="1"/>
</dbReference>
<dbReference type="GeneID" id="29368499"/>
<feature type="transmembrane region" description="Helical" evidence="8">
    <location>
        <begin position="245"/>
        <end position="265"/>
    </location>
</feature>
<evidence type="ECO:0000256" key="5">
    <source>
        <dbReference type="ARBA" id="ARBA00022692"/>
    </source>
</evidence>
<evidence type="ECO:0000313" key="13">
    <source>
        <dbReference type="Proteomes" id="UP001211866"/>
    </source>
</evidence>
<dbReference type="GO" id="GO:0005886">
    <property type="term" value="C:plasma membrane"/>
    <property type="evidence" value="ECO:0007669"/>
    <property type="project" value="UniProtKB-SubCell"/>
</dbReference>
<keyword evidence="3 8" id="KW-0813">Transport</keyword>
<dbReference type="InterPro" id="IPR036259">
    <property type="entry name" value="MFS_trans_sf"/>
</dbReference>
<evidence type="ECO:0000256" key="1">
    <source>
        <dbReference type="ARBA" id="ARBA00004651"/>
    </source>
</evidence>
<organism evidence="10 12">
    <name type="scientific">Alcaligenes faecalis</name>
    <dbReference type="NCBI Taxonomy" id="511"/>
    <lineage>
        <taxon>Bacteria</taxon>
        <taxon>Pseudomonadati</taxon>
        <taxon>Pseudomonadota</taxon>
        <taxon>Betaproteobacteria</taxon>
        <taxon>Burkholderiales</taxon>
        <taxon>Alcaligenaceae</taxon>
        <taxon>Alcaligenes</taxon>
    </lineage>
</organism>
<dbReference type="AlphaFoldDB" id="A0A0M7F9U3"/>
<evidence type="ECO:0000256" key="3">
    <source>
        <dbReference type="ARBA" id="ARBA00022448"/>
    </source>
</evidence>
<evidence type="ECO:0000313" key="12">
    <source>
        <dbReference type="Proteomes" id="UP000245216"/>
    </source>
</evidence>
<dbReference type="KEGG" id="afa:UZ73_09075"/>
<feature type="transmembrane region" description="Helical" evidence="8">
    <location>
        <begin position="161"/>
        <end position="180"/>
    </location>
</feature>
<keyword evidence="5 8" id="KW-0812">Transmembrane</keyword>
<feature type="transmembrane region" description="Helical" evidence="8">
    <location>
        <begin position="343"/>
        <end position="362"/>
    </location>
</feature>
<name>A0A0M7F9U3_ALCFA</name>
<keyword evidence="6 8" id="KW-1133">Transmembrane helix</keyword>
<dbReference type="Proteomes" id="UP000245216">
    <property type="component" value="Unassembled WGS sequence"/>
</dbReference>
<comment type="caution">
    <text evidence="8">Lacks conserved residue(s) required for the propagation of feature annotation.</text>
</comment>
<dbReference type="SUPFAM" id="SSF103473">
    <property type="entry name" value="MFS general substrate transporter"/>
    <property type="match status" value="1"/>
</dbReference>
<dbReference type="CDD" id="cd17320">
    <property type="entry name" value="MFS_MdfA_MDR_like"/>
    <property type="match status" value="1"/>
</dbReference>
<protein>
    <recommendedName>
        <fullName evidence="8">Bcr/CflA family efflux transporter</fullName>
    </recommendedName>
</protein>
<reference evidence="10 12" key="1">
    <citation type="submission" date="2018-05" db="EMBL/GenBank/DDBJ databases">
        <title>Genome Sequence of an Efficient Indole-Degrading Bacterium, Alcaligenes sp.YBY.</title>
        <authorList>
            <person name="Yang B."/>
        </authorList>
    </citation>
    <scope>NUCLEOTIDE SEQUENCE [LARGE SCALE GENOMIC DNA]</scope>
    <source>
        <strain evidence="10 12">YBY</strain>
    </source>
</reference>
<evidence type="ECO:0000256" key="7">
    <source>
        <dbReference type="ARBA" id="ARBA00023136"/>
    </source>
</evidence>
<evidence type="ECO:0000256" key="4">
    <source>
        <dbReference type="ARBA" id="ARBA00022475"/>
    </source>
</evidence>
<dbReference type="NCBIfam" id="TIGR00710">
    <property type="entry name" value="efflux_Bcr_CflA"/>
    <property type="match status" value="1"/>
</dbReference>
<proteinExistence type="inferred from homology"/>
<reference evidence="10 12" key="2">
    <citation type="submission" date="2018-05" db="EMBL/GenBank/DDBJ databases">
        <authorList>
            <person name="Lanie J.A."/>
            <person name="Ng W.-L."/>
            <person name="Kazmierczak K.M."/>
            <person name="Andrzejewski T.M."/>
            <person name="Davidsen T.M."/>
            <person name="Wayne K.J."/>
            <person name="Tettelin H."/>
            <person name="Glass J.I."/>
            <person name="Rusch D."/>
            <person name="Podicherti R."/>
            <person name="Tsui H.-C.T."/>
            <person name="Winkler M.E."/>
        </authorList>
    </citation>
    <scope>NUCLEOTIDE SEQUENCE [LARGE SCALE GENOMIC DNA]</scope>
    <source>
        <strain evidence="10 12">YBY</strain>
    </source>
</reference>
<feature type="domain" description="Major facilitator superfamily (MFS) profile" evidence="9">
    <location>
        <begin position="6"/>
        <end position="389"/>
    </location>
</feature>
<accession>A0A0S2JQY7</accession>
<reference evidence="11 13" key="3">
    <citation type="submission" date="2022-05" db="EMBL/GenBank/DDBJ databases">
        <title>Complete sequence of strain NY11312.</title>
        <authorList>
            <person name="Zhou D."/>
        </authorList>
    </citation>
    <scope>NUCLEOTIDE SEQUENCE [LARGE SCALE GENOMIC DNA]</scope>
    <source>
        <strain evidence="11 13">NY11312</strain>
    </source>
</reference>
<evidence type="ECO:0000259" key="9">
    <source>
        <dbReference type="PROSITE" id="PS50850"/>
    </source>
</evidence>
<feature type="transmembrane region" description="Helical" evidence="8">
    <location>
        <begin position="210"/>
        <end position="239"/>
    </location>
</feature>
<dbReference type="RefSeq" id="WP_042488575.1">
    <property type="nucleotide sequence ID" value="NZ_CAXOJJ010000021.1"/>
</dbReference>
<evidence type="ECO:0000313" key="10">
    <source>
        <dbReference type="EMBL" id="PWE15055.1"/>
    </source>
</evidence>
<keyword evidence="4" id="KW-1003">Cell membrane</keyword>
<comment type="similarity">
    <text evidence="2 8">Belongs to the major facilitator superfamily. Bcr/CmlA family.</text>
</comment>
<feature type="transmembrane region" description="Helical" evidence="8">
    <location>
        <begin position="46"/>
        <end position="63"/>
    </location>
</feature>
<dbReference type="GO" id="GO:0015385">
    <property type="term" value="F:sodium:proton antiporter activity"/>
    <property type="evidence" value="ECO:0007669"/>
    <property type="project" value="TreeGrafter"/>
</dbReference>
<evidence type="ECO:0000256" key="8">
    <source>
        <dbReference type="RuleBase" id="RU365088"/>
    </source>
</evidence>
<dbReference type="Proteomes" id="UP001211866">
    <property type="component" value="Chromosome"/>
</dbReference>
<dbReference type="Gene3D" id="1.20.1720.10">
    <property type="entry name" value="Multidrug resistance protein D"/>
    <property type="match status" value="1"/>
</dbReference>
<feature type="transmembrane region" description="Helical" evidence="8">
    <location>
        <begin position="277"/>
        <end position="297"/>
    </location>
</feature>
<feature type="transmembrane region" description="Helical" evidence="8">
    <location>
        <begin position="309"/>
        <end position="331"/>
    </location>
</feature>
<dbReference type="EMBL" id="CP096916">
    <property type="protein sequence ID" value="WBM38549.1"/>
    <property type="molecule type" value="Genomic_DNA"/>
</dbReference>
<feature type="transmembrane region" description="Helical" evidence="8">
    <location>
        <begin position="368"/>
        <end position="385"/>
    </location>
</feature>
<sequence length="397" mass="42697">MNYRKLTLVLAALAMLGPFATDAYLPSFHRIGVEFSVDQSMVQQTLSLYLFGFAFMSLFWGMLSDSFGRRPVILASLILFLIGSVGSALAPSFSWLLFFRLIQGCSAGAGRVVGQALARDCVQGVQAQRLFAHITMVFSLAPALAPVMGGYLSSYSGWRSVFWMLTVLSVGLIALCWRQLPETLPVASRQPLKLWVILANYARALSNGRFVLAISAIACAFGGFALYISSAASFVIGVLGLTETAFAWLFLPFIGGMLGGSILNARFAEKLAPARMIRLGLSLMLAGATFNTVYNLLFQAEVPWAVMPIFVYAFGMSMALPGMTVVTLGTFPTMRGLASSVQSAWQMLLFATVSGVVAPLLFDSGLLLALGMLCAAALSAGFWWCSQFRSKSTEASA</sequence>
<dbReference type="EMBL" id="QEXO01000002">
    <property type="protein sequence ID" value="PWE15055.1"/>
    <property type="molecule type" value="Genomic_DNA"/>
</dbReference>
<dbReference type="GO" id="GO:1990961">
    <property type="term" value="P:xenobiotic detoxification by transmembrane export across the plasma membrane"/>
    <property type="evidence" value="ECO:0007669"/>
    <property type="project" value="InterPro"/>
</dbReference>
<dbReference type="PROSITE" id="PS50850">
    <property type="entry name" value="MFS"/>
    <property type="match status" value="1"/>
</dbReference>
<feature type="transmembrane region" description="Helical" evidence="8">
    <location>
        <begin position="72"/>
        <end position="91"/>
    </location>
</feature>
<dbReference type="PANTHER" id="PTHR23502">
    <property type="entry name" value="MAJOR FACILITATOR SUPERFAMILY"/>
    <property type="match status" value="1"/>
</dbReference>
<evidence type="ECO:0000256" key="6">
    <source>
        <dbReference type="ARBA" id="ARBA00022989"/>
    </source>
</evidence>
<evidence type="ECO:0000313" key="11">
    <source>
        <dbReference type="EMBL" id="WBM38549.1"/>
    </source>
</evidence>
<keyword evidence="7 8" id="KW-0472">Membrane</keyword>
<dbReference type="GO" id="GO:0042910">
    <property type="term" value="F:xenobiotic transmembrane transporter activity"/>
    <property type="evidence" value="ECO:0007669"/>
    <property type="project" value="InterPro"/>
</dbReference>
<dbReference type="InterPro" id="IPR020846">
    <property type="entry name" value="MFS_dom"/>
</dbReference>